<sequence length="109" mass="11666">MAQSAEKRNDSSASVQDLEVQIEALKDDIAQIARTLGDLSEAKKNDMRDTVQRRASELRERGEATVAGVQDRGAELGEQAADAVRRQPAAAMGIAVGLGFLVGLMTGRR</sequence>
<dbReference type="PATRIC" id="fig|35806.4.peg.601"/>
<dbReference type="eggNOG" id="ENOG5033AQ6">
    <property type="taxonomic scope" value="Bacteria"/>
</dbReference>
<dbReference type="Proteomes" id="UP000064912">
    <property type="component" value="Chromosome"/>
</dbReference>
<keyword evidence="2" id="KW-1133">Transmembrane helix</keyword>
<gene>
    <name evidence="4" type="ORF">JMM60_10655</name>
    <name evidence="3" type="ORF">NHU_00584</name>
</gene>
<reference evidence="4 6" key="2">
    <citation type="submission" date="2021-01" db="EMBL/GenBank/DDBJ databases">
        <title>Draft genomes of Rhodovulum sulfidophilum.</title>
        <authorList>
            <person name="Guzman M.S."/>
        </authorList>
    </citation>
    <scope>NUCLEOTIDE SEQUENCE [LARGE SCALE GENOMIC DNA]</scope>
    <source>
        <strain evidence="4 6">AB35</strain>
    </source>
</reference>
<evidence type="ECO:0000313" key="3">
    <source>
        <dbReference type="EMBL" id="BAQ67753.1"/>
    </source>
</evidence>
<dbReference type="GeneID" id="93538929"/>
<keyword evidence="1" id="KW-0175">Coiled coil</keyword>
<dbReference type="KEGG" id="rsu:NHU_00584"/>
<dbReference type="PANTHER" id="PTHR35893">
    <property type="entry name" value="INNER MEMBRANE PROTEIN-RELATED"/>
    <property type="match status" value="1"/>
</dbReference>
<protein>
    <submittedName>
        <fullName evidence="4">DUF883 domain-containing protein</fullName>
    </submittedName>
</protein>
<reference evidence="3 5" key="1">
    <citation type="submission" date="2015-02" db="EMBL/GenBank/DDBJ databases">
        <title>Genome sequene of Rhodovulum sulfidophilum DSM 2351.</title>
        <authorList>
            <person name="Nagao N."/>
        </authorList>
    </citation>
    <scope>NUCLEOTIDE SEQUENCE [LARGE SCALE GENOMIC DNA]</scope>
    <source>
        <strain evidence="3 5">DSM 2351</strain>
    </source>
</reference>
<evidence type="ECO:0000256" key="1">
    <source>
        <dbReference type="SAM" id="Coils"/>
    </source>
</evidence>
<dbReference type="RefSeq" id="WP_042459604.1">
    <property type="nucleotide sequence ID" value="NZ_CP015421.1"/>
</dbReference>
<proteinExistence type="predicted"/>
<evidence type="ECO:0000313" key="4">
    <source>
        <dbReference type="EMBL" id="MBL3609250.1"/>
    </source>
</evidence>
<keyword evidence="2" id="KW-0472">Membrane</keyword>
<evidence type="ECO:0000313" key="5">
    <source>
        <dbReference type="Proteomes" id="UP000064912"/>
    </source>
</evidence>
<keyword evidence="6" id="KW-1185">Reference proteome</keyword>
<dbReference type="EMBL" id="AP014800">
    <property type="protein sequence ID" value="BAQ67753.1"/>
    <property type="molecule type" value="Genomic_DNA"/>
</dbReference>
<dbReference type="EMBL" id="JAESJJ010000012">
    <property type="protein sequence ID" value="MBL3609250.1"/>
    <property type="molecule type" value="Genomic_DNA"/>
</dbReference>
<organism evidence="3 5">
    <name type="scientific">Rhodovulum sulfidophilum</name>
    <name type="common">Rhodobacter sulfidophilus</name>
    <dbReference type="NCBI Taxonomy" id="35806"/>
    <lineage>
        <taxon>Bacteria</taxon>
        <taxon>Pseudomonadati</taxon>
        <taxon>Pseudomonadota</taxon>
        <taxon>Alphaproteobacteria</taxon>
        <taxon>Rhodobacterales</taxon>
        <taxon>Paracoccaceae</taxon>
        <taxon>Rhodovulum</taxon>
    </lineage>
</organism>
<evidence type="ECO:0000256" key="2">
    <source>
        <dbReference type="SAM" id="Phobius"/>
    </source>
</evidence>
<dbReference type="GO" id="GO:0043022">
    <property type="term" value="F:ribosome binding"/>
    <property type="evidence" value="ECO:0007669"/>
    <property type="project" value="InterPro"/>
</dbReference>
<feature type="coiled-coil region" evidence="1">
    <location>
        <begin position="8"/>
        <end position="42"/>
    </location>
</feature>
<dbReference type="InterPro" id="IPR010279">
    <property type="entry name" value="YqjD/ElaB"/>
</dbReference>
<dbReference type="AlphaFoldDB" id="A0A0D6AXX7"/>
<feature type="transmembrane region" description="Helical" evidence="2">
    <location>
        <begin position="89"/>
        <end position="107"/>
    </location>
</feature>
<accession>A0A0D6AXX7</accession>
<dbReference type="OrthoDB" id="8373403at2"/>
<dbReference type="PANTHER" id="PTHR35893:SF3">
    <property type="entry name" value="INNER MEMBRANE PROTEIN"/>
    <property type="match status" value="1"/>
</dbReference>
<dbReference type="Proteomes" id="UP000604473">
    <property type="component" value="Unassembled WGS sequence"/>
</dbReference>
<keyword evidence="2" id="KW-0812">Transmembrane</keyword>
<name>A0A0D6AXX7_RHOSU</name>
<evidence type="ECO:0000313" key="6">
    <source>
        <dbReference type="Proteomes" id="UP000604473"/>
    </source>
</evidence>